<dbReference type="AlphaFoldDB" id="A0A0D0CMZ7"/>
<evidence type="ECO:0000313" key="4">
    <source>
        <dbReference type="Proteomes" id="UP000053593"/>
    </source>
</evidence>
<organism evidence="3 4">
    <name type="scientific">Collybiopsis luxurians FD-317 M1</name>
    <dbReference type="NCBI Taxonomy" id="944289"/>
    <lineage>
        <taxon>Eukaryota</taxon>
        <taxon>Fungi</taxon>
        <taxon>Dikarya</taxon>
        <taxon>Basidiomycota</taxon>
        <taxon>Agaricomycotina</taxon>
        <taxon>Agaricomycetes</taxon>
        <taxon>Agaricomycetidae</taxon>
        <taxon>Agaricales</taxon>
        <taxon>Marasmiineae</taxon>
        <taxon>Omphalotaceae</taxon>
        <taxon>Collybiopsis</taxon>
        <taxon>Collybiopsis luxurians</taxon>
    </lineage>
</organism>
<name>A0A0D0CMZ7_9AGAR</name>
<evidence type="ECO:0000313" key="3">
    <source>
        <dbReference type="EMBL" id="KIK60022.1"/>
    </source>
</evidence>
<dbReference type="Proteomes" id="UP000053593">
    <property type="component" value="Unassembled WGS sequence"/>
</dbReference>
<dbReference type="InterPro" id="IPR045340">
    <property type="entry name" value="DUF6533"/>
</dbReference>
<keyword evidence="4" id="KW-1185">Reference proteome</keyword>
<keyword evidence="1" id="KW-0812">Transmembrane</keyword>
<accession>A0A0D0CMZ7</accession>
<proteinExistence type="predicted"/>
<feature type="transmembrane region" description="Helical" evidence="1">
    <location>
        <begin position="28"/>
        <end position="48"/>
    </location>
</feature>
<gene>
    <name evidence="3" type="ORF">GYMLUDRAFT_59752</name>
</gene>
<dbReference type="EMBL" id="KN834777">
    <property type="protein sequence ID" value="KIK60022.1"/>
    <property type="molecule type" value="Genomic_DNA"/>
</dbReference>
<protein>
    <recommendedName>
        <fullName evidence="2">DUF6533 domain-containing protein</fullName>
    </recommendedName>
</protein>
<feature type="domain" description="DUF6533" evidence="2">
    <location>
        <begin position="35"/>
        <end position="79"/>
    </location>
</feature>
<dbReference type="HOGENOM" id="CLU_2171364_0_0_1"/>
<dbReference type="Pfam" id="PF20151">
    <property type="entry name" value="DUF6533"/>
    <property type="match status" value="1"/>
</dbReference>
<sequence>MNGHLETGCFFYTLYHSLLPRSNHKLQLLPCIPCSCSAWLVIVVYDYMLTLSMEVEHFWKSTLGYGGILFYLNRYFTLLGIIPSALLFLWSEALSRNNMFYFRPIQVDLS</sequence>
<evidence type="ECO:0000256" key="1">
    <source>
        <dbReference type="SAM" id="Phobius"/>
    </source>
</evidence>
<dbReference type="OrthoDB" id="3242409at2759"/>
<evidence type="ECO:0000259" key="2">
    <source>
        <dbReference type="Pfam" id="PF20151"/>
    </source>
</evidence>
<reference evidence="3 4" key="1">
    <citation type="submission" date="2014-04" db="EMBL/GenBank/DDBJ databases">
        <title>Evolutionary Origins and Diversification of the Mycorrhizal Mutualists.</title>
        <authorList>
            <consortium name="DOE Joint Genome Institute"/>
            <consortium name="Mycorrhizal Genomics Consortium"/>
            <person name="Kohler A."/>
            <person name="Kuo A."/>
            <person name="Nagy L.G."/>
            <person name="Floudas D."/>
            <person name="Copeland A."/>
            <person name="Barry K.W."/>
            <person name="Cichocki N."/>
            <person name="Veneault-Fourrey C."/>
            <person name="LaButti K."/>
            <person name="Lindquist E.A."/>
            <person name="Lipzen A."/>
            <person name="Lundell T."/>
            <person name="Morin E."/>
            <person name="Murat C."/>
            <person name="Riley R."/>
            <person name="Ohm R."/>
            <person name="Sun H."/>
            <person name="Tunlid A."/>
            <person name="Henrissat B."/>
            <person name="Grigoriev I.V."/>
            <person name="Hibbett D.S."/>
            <person name="Martin F."/>
        </authorList>
    </citation>
    <scope>NUCLEOTIDE SEQUENCE [LARGE SCALE GENOMIC DNA]</scope>
    <source>
        <strain evidence="3 4">FD-317 M1</strain>
    </source>
</reference>
<keyword evidence="1" id="KW-0472">Membrane</keyword>
<keyword evidence="1" id="KW-1133">Transmembrane helix</keyword>
<feature type="transmembrane region" description="Helical" evidence="1">
    <location>
        <begin position="68"/>
        <end position="90"/>
    </location>
</feature>